<dbReference type="Gene3D" id="3.20.20.190">
    <property type="entry name" value="Phosphatidylinositol (PI) phosphodiesterase"/>
    <property type="match status" value="1"/>
</dbReference>
<dbReference type="InterPro" id="IPR017946">
    <property type="entry name" value="PLC-like_Pdiesterase_TIM-brl"/>
</dbReference>
<dbReference type="AlphaFoldDB" id="A0A3P3U5T4"/>
<organism evidence="2 3">
    <name type="scientific">Paenibacillus oralis</name>
    <dbReference type="NCBI Taxonomy" id="2490856"/>
    <lineage>
        <taxon>Bacteria</taxon>
        <taxon>Bacillati</taxon>
        <taxon>Bacillota</taxon>
        <taxon>Bacilli</taxon>
        <taxon>Bacillales</taxon>
        <taxon>Paenibacillaceae</taxon>
        <taxon>Paenibacillus</taxon>
    </lineage>
</organism>
<evidence type="ECO:0000313" key="3">
    <source>
        <dbReference type="Proteomes" id="UP000267017"/>
    </source>
</evidence>
<evidence type="ECO:0000313" key="2">
    <source>
        <dbReference type="EMBL" id="RRJ65544.1"/>
    </source>
</evidence>
<dbReference type="Pfam" id="PF03009">
    <property type="entry name" value="GDPD"/>
    <property type="match status" value="1"/>
</dbReference>
<accession>A0A3P3U5T4</accession>
<dbReference type="GO" id="GO:0006629">
    <property type="term" value="P:lipid metabolic process"/>
    <property type="evidence" value="ECO:0007669"/>
    <property type="project" value="InterPro"/>
</dbReference>
<comment type="caution">
    <text evidence="2">The sequence shown here is derived from an EMBL/GenBank/DDBJ whole genome shotgun (WGS) entry which is preliminary data.</text>
</comment>
<sequence length="337" mass="37807">MLGKIIRRKRTWLLLAFLVFVYINNSSHFTASRGDEPKLLAHRGLAQTFPMEGIDNDTCTAERIYEPEHAYLENTIASMEAAFAAGADMVELDVKLTKDGQFAVFHDWTLDCRTNASGTTKDYTMAELKMLDMGYGYTADQGKTYPFRGKGSGLMPSLPEVLEHFPGKTFLIHIKSNDPEEGTQLADFLSTRSSEERSLLTVYGGDEPIRTLQEQLPDLRVMSKAALKRCLLSYEASGWTGYIPAACRNTELHIPEKIAPWIWGWPDKFLNRMDSVDTRVVVVGGDGSDFSSGFDTAEDLKRLPAGYSGWIWTNRIDKISAELGKDRIDVENGYPYT</sequence>
<dbReference type="SUPFAM" id="SSF51695">
    <property type="entry name" value="PLC-like phosphodiesterases"/>
    <property type="match status" value="1"/>
</dbReference>
<proteinExistence type="predicted"/>
<dbReference type="InterPro" id="IPR030395">
    <property type="entry name" value="GP_PDE_dom"/>
</dbReference>
<dbReference type="EMBL" id="RRCN01000001">
    <property type="protein sequence ID" value="RRJ65544.1"/>
    <property type="molecule type" value="Genomic_DNA"/>
</dbReference>
<name>A0A3P3U5T4_9BACL</name>
<keyword evidence="3" id="KW-1185">Reference proteome</keyword>
<dbReference type="RefSeq" id="WP_128633349.1">
    <property type="nucleotide sequence ID" value="NZ_RRCN01000001.1"/>
</dbReference>
<dbReference type="PROSITE" id="PS51704">
    <property type="entry name" value="GP_PDE"/>
    <property type="match status" value="1"/>
</dbReference>
<dbReference type="GO" id="GO:0008081">
    <property type="term" value="F:phosphoric diester hydrolase activity"/>
    <property type="evidence" value="ECO:0007669"/>
    <property type="project" value="InterPro"/>
</dbReference>
<evidence type="ECO:0000259" key="1">
    <source>
        <dbReference type="PROSITE" id="PS51704"/>
    </source>
</evidence>
<protein>
    <submittedName>
        <fullName evidence="2">Glycerophosphodiester phosphodiesterase</fullName>
    </submittedName>
</protein>
<dbReference type="OrthoDB" id="384721at2"/>
<gene>
    <name evidence="2" type="ORF">EHV15_23450</name>
</gene>
<dbReference type="PANTHER" id="PTHR43805">
    <property type="entry name" value="GLYCEROPHOSPHORYL DIESTER PHOSPHODIESTERASE"/>
    <property type="match status" value="1"/>
</dbReference>
<reference evidence="2 3" key="1">
    <citation type="submission" date="2018-11" db="EMBL/GenBank/DDBJ databases">
        <title>Genome sequencing of Paenibacillus sp. KCOM 3021 (= ChDC PVNT-B20).</title>
        <authorList>
            <person name="Kook J.-K."/>
            <person name="Park S.-N."/>
            <person name="Lim Y.K."/>
        </authorList>
    </citation>
    <scope>NUCLEOTIDE SEQUENCE [LARGE SCALE GENOMIC DNA]</scope>
    <source>
        <strain evidence="2 3">KCOM 3021</strain>
    </source>
</reference>
<dbReference type="Proteomes" id="UP000267017">
    <property type="component" value="Unassembled WGS sequence"/>
</dbReference>
<dbReference type="PANTHER" id="PTHR43805:SF1">
    <property type="entry name" value="GP-PDE DOMAIN-CONTAINING PROTEIN"/>
    <property type="match status" value="1"/>
</dbReference>
<dbReference type="CDD" id="cd08613">
    <property type="entry name" value="GDPD_GDE4_like_1"/>
    <property type="match status" value="1"/>
</dbReference>
<feature type="domain" description="GP-PDE" evidence="1">
    <location>
        <begin position="37"/>
        <end position="323"/>
    </location>
</feature>